<proteinExistence type="predicted"/>
<reference evidence="3" key="1">
    <citation type="submission" date="2013-09" db="EMBL/GenBank/DDBJ databases">
        <title>The Genome Sequence of Anopheles maculatus species B.</title>
        <authorList>
            <consortium name="The Broad Institute Genomics Platform"/>
            <person name="Neafsey D.E."/>
            <person name="Besansky N."/>
            <person name="Howell P."/>
            <person name="Walton C."/>
            <person name="Young S.K."/>
            <person name="Zeng Q."/>
            <person name="Gargeya S."/>
            <person name="Fitzgerald M."/>
            <person name="Haas B."/>
            <person name="Abouelleil A."/>
            <person name="Allen A.W."/>
            <person name="Alvarado L."/>
            <person name="Arachchi H.M."/>
            <person name="Berlin A.M."/>
            <person name="Chapman S.B."/>
            <person name="Gainer-Dewar J."/>
            <person name="Goldberg J."/>
            <person name="Griggs A."/>
            <person name="Gujja S."/>
            <person name="Hansen M."/>
            <person name="Howarth C."/>
            <person name="Imamovic A."/>
            <person name="Ireland A."/>
            <person name="Larimer J."/>
            <person name="McCowan C."/>
            <person name="Murphy C."/>
            <person name="Pearson M."/>
            <person name="Poon T.W."/>
            <person name="Priest M."/>
            <person name="Roberts A."/>
            <person name="Saif S."/>
            <person name="Shea T."/>
            <person name="Sisk P."/>
            <person name="Sykes S."/>
            <person name="Wortman J."/>
            <person name="Nusbaum C."/>
            <person name="Birren B."/>
        </authorList>
    </citation>
    <scope>NUCLEOTIDE SEQUENCE [LARGE SCALE GENOMIC DNA]</scope>
    <source>
        <strain evidence="3">maculatus3</strain>
    </source>
</reference>
<keyword evidence="1" id="KW-0472">Membrane</keyword>
<protein>
    <submittedName>
        <fullName evidence="2">Uncharacterized protein</fullName>
    </submittedName>
</protein>
<accession>A0A182T7G6</accession>
<evidence type="ECO:0000256" key="1">
    <source>
        <dbReference type="SAM" id="Phobius"/>
    </source>
</evidence>
<dbReference type="Proteomes" id="UP000075901">
    <property type="component" value="Unassembled WGS sequence"/>
</dbReference>
<evidence type="ECO:0000313" key="3">
    <source>
        <dbReference type="Proteomes" id="UP000075901"/>
    </source>
</evidence>
<feature type="transmembrane region" description="Helical" evidence="1">
    <location>
        <begin position="60"/>
        <end position="86"/>
    </location>
</feature>
<reference evidence="2" key="2">
    <citation type="submission" date="2020-05" db="UniProtKB">
        <authorList>
            <consortium name="EnsemblMetazoa"/>
        </authorList>
    </citation>
    <scope>IDENTIFICATION</scope>
    <source>
        <strain evidence="2">maculatus3</strain>
    </source>
</reference>
<keyword evidence="1" id="KW-1133">Transmembrane helix</keyword>
<dbReference type="VEuPathDB" id="VectorBase:AMAM021178"/>
<dbReference type="AlphaFoldDB" id="A0A182T7G6"/>
<organism evidence="2 3">
    <name type="scientific">Anopheles maculatus</name>
    <dbReference type="NCBI Taxonomy" id="74869"/>
    <lineage>
        <taxon>Eukaryota</taxon>
        <taxon>Metazoa</taxon>
        <taxon>Ecdysozoa</taxon>
        <taxon>Arthropoda</taxon>
        <taxon>Hexapoda</taxon>
        <taxon>Insecta</taxon>
        <taxon>Pterygota</taxon>
        <taxon>Neoptera</taxon>
        <taxon>Endopterygota</taxon>
        <taxon>Diptera</taxon>
        <taxon>Nematocera</taxon>
        <taxon>Culicoidea</taxon>
        <taxon>Culicidae</taxon>
        <taxon>Anophelinae</taxon>
        <taxon>Anopheles</taxon>
        <taxon>Anopheles maculatus group</taxon>
    </lineage>
</organism>
<evidence type="ECO:0000313" key="2">
    <source>
        <dbReference type="EnsemblMetazoa" id="AMAM021178-PA"/>
    </source>
</evidence>
<name>A0A182T7G6_9DIPT</name>
<dbReference type="EnsemblMetazoa" id="AMAM021178-RA">
    <property type="protein sequence ID" value="AMAM021178-PA"/>
    <property type="gene ID" value="AMAM021178"/>
</dbReference>
<keyword evidence="1" id="KW-0812">Transmembrane</keyword>
<keyword evidence="3" id="KW-1185">Reference proteome</keyword>
<sequence>MRRFDAVMGPPALRMEMFDRRLDASATPTARKACSSEFNRNRRYLDELRLEQLLEPGRAFHAYTSFLLVTKIHLFAAILVHLLLLVGPFGDTARQLGNEACHLFVRFQQLRLFRLAAAYATAMYPTVADQSENDQTQPAVWKLLFHISYRGQ</sequence>